<dbReference type="Proteomes" id="UP001597079">
    <property type="component" value="Unassembled WGS sequence"/>
</dbReference>
<dbReference type="GO" id="GO:0016787">
    <property type="term" value="F:hydrolase activity"/>
    <property type="evidence" value="ECO:0007669"/>
    <property type="project" value="UniProtKB-KW"/>
</dbReference>
<evidence type="ECO:0000256" key="8">
    <source>
        <dbReference type="ARBA" id="ARBA00034617"/>
    </source>
</evidence>
<feature type="binding site" evidence="11">
    <location>
        <begin position="26"/>
        <end position="33"/>
    </location>
    <ligand>
        <name>ATP</name>
        <dbReference type="ChEBI" id="CHEBI:30616"/>
    </ligand>
</feature>
<feature type="domain" description="UvrD-like helicase C-terminal" evidence="13">
    <location>
        <begin position="275"/>
        <end position="520"/>
    </location>
</feature>
<evidence type="ECO:0000256" key="3">
    <source>
        <dbReference type="ARBA" id="ARBA00022801"/>
    </source>
</evidence>
<sequence length="594" mass="68107">MPSLADLNEQQRKAALHIQGPCVVVAGAGSGKTAMLVTRVQHLLRLQIPPNQILCCTFTKDAAKEMQSRIKADSGDKAKGVKICTIHSLAYQLIMPRLGKDWKIQTSTSWIIELILSGPSDSNPYGVKSSLSAKDADQAISKAKNSLKTPFDLDDMMVADIYEAYEKFKKDKKILDFDDLLVKTVHALRMDTQFREKWQNQWKFILVDEFQDTNLVQWEILSLLAKAHQNLFVVGDDWQSLYSWRGAMPSLILDFGKYYPNAKTIILERNYRSRDPIIQASNLIISMNEGQFKKQVVANRPGGDPIKIIGVEDEVDQAKRVADIIEAMRLADPDLEWKSFAILYRTHEQSRSFEEIFTERDLPYVMAGESHFYEMPKIKTILTYMRIVNSLSKDEAPEVQWVTDIINRPKRNIKPDDINRVLVEGLSVLTQYPVYDPILDTLDKLMDCEQPAELIVRLDEIHPELMKREPGDMWYSSFLRAASKHDNIESFLSFCDYVIEKSKEPKDDAIVMKTVHGSKGEQYPVVFLVDMVEGVMPYQKSVDEGNIEEETRIAYVAATRAQDRLYFIVPKMMGDKVCIPSRYVTRLLEERKKK</sequence>
<dbReference type="InterPro" id="IPR027417">
    <property type="entry name" value="P-loop_NTPase"/>
</dbReference>
<dbReference type="InterPro" id="IPR014017">
    <property type="entry name" value="DNA_helicase_UvrD-like_C"/>
</dbReference>
<keyword evidence="3 11" id="KW-0378">Hydrolase</keyword>
<dbReference type="EMBL" id="JBHUCX010000043">
    <property type="protein sequence ID" value="MFD1676053.1"/>
    <property type="molecule type" value="Genomic_DNA"/>
</dbReference>
<dbReference type="EC" id="5.6.2.4" evidence="9"/>
<evidence type="ECO:0000259" key="12">
    <source>
        <dbReference type="PROSITE" id="PS51198"/>
    </source>
</evidence>
<keyword evidence="6" id="KW-0238">DNA-binding</keyword>
<dbReference type="GO" id="GO:0004386">
    <property type="term" value="F:helicase activity"/>
    <property type="evidence" value="ECO:0007669"/>
    <property type="project" value="UniProtKB-KW"/>
</dbReference>
<evidence type="ECO:0000256" key="9">
    <source>
        <dbReference type="ARBA" id="ARBA00034808"/>
    </source>
</evidence>
<dbReference type="SUPFAM" id="SSF52540">
    <property type="entry name" value="P-loop containing nucleoside triphosphate hydrolases"/>
    <property type="match status" value="1"/>
</dbReference>
<evidence type="ECO:0000256" key="10">
    <source>
        <dbReference type="ARBA" id="ARBA00048988"/>
    </source>
</evidence>
<dbReference type="Gene3D" id="3.40.50.300">
    <property type="entry name" value="P-loop containing nucleotide triphosphate hydrolases"/>
    <property type="match status" value="3"/>
</dbReference>
<evidence type="ECO:0000256" key="2">
    <source>
        <dbReference type="ARBA" id="ARBA00022741"/>
    </source>
</evidence>
<dbReference type="Gene3D" id="1.10.10.160">
    <property type="match status" value="1"/>
</dbReference>
<protein>
    <recommendedName>
        <fullName evidence="9">DNA 3'-5' helicase</fullName>
        <ecNumber evidence="9">5.6.2.4</ecNumber>
    </recommendedName>
</protein>
<dbReference type="Pfam" id="PF13361">
    <property type="entry name" value="UvrD_C"/>
    <property type="match status" value="2"/>
</dbReference>
<organism evidence="14 15">
    <name type="scientific">Alicyclobacillus fodiniaquatilis</name>
    <dbReference type="NCBI Taxonomy" id="1661150"/>
    <lineage>
        <taxon>Bacteria</taxon>
        <taxon>Bacillati</taxon>
        <taxon>Bacillota</taxon>
        <taxon>Bacilli</taxon>
        <taxon>Bacillales</taxon>
        <taxon>Alicyclobacillaceae</taxon>
        <taxon>Alicyclobacillus</taxon>
    </lineage>
</organism>
<reference evidence="15" key="1">
    <citation type="journal article" date="2019" name="Int. J. Syst. Evol. Microbiol.">
        <title>The Global Catalogue of Microorganisms (GCM) 10K type strain sequencing project: providing services to taxonomists for standard genome sequencing and annotation.</title>
        <authorList>
            <consortium name="The Broad Institute Genomics Platform"/>
            <consortium name="The Broad Institute Genome Sequencing Center for Infectious Disease"/>
            <person name="Wu L."/>
            <person name="Ma J."/>
        </authorList>
    </citation>
    <scope>NUCLEOTIDE SEQUENCE [LARGE SCALE GENOMIC DNA]</scope>
    <source>
        <strain evidence="15">CGMCC 1.12286</strain>
    </source>
</reference>
<dbReference type="PANTHER" id="PTHR11070">
    <property type="entry name" value="UVRD / RECB / PCRA DNA HELICASE FAMILY MEMBER"/>
    <property type="match status" value="1"/>
</dbReference>
<feature type="domain" description="UvrD-like helicase ATP-binding" evidence="12">
    <location>
        <begin position="5"/>
        <end position="274"/>
    </location>
</feature>
<comment type="caution">
    <text evidence="14">The sequence shown here is derived from an EMBL/GenBank/DDBJ whole genome shotgun (WGS) entry which is preliminary data.</text>
</comment>
<comment type="similarity">
    <text evidence="1">Belongs to the helicase family. UvrD subfamily.</text>
</comment>
<dbReference type="RefSeq" id="WP_377943946.1">
    <property type="nucleotide sequence ID" value="NZ_JBHUCX010000043.1"/>
</dbReference>
<keyword evidence="4 11" id="KW-0347">Helicase</keyword>
<gene>
    <name evidence="14" type="ORF">ACFSB2_15220</name>
</gene>
<evidence type="ECO:0000256" key="5">
    <source>
        <dbReference type="ARBA" id="ARBA00022840"/>
    </source>
</evidence>
<dbReference type="InterPro" id="IPR000212">
    <property type="entry name" value="DNA_helicase_UvrD/REP"/>
</dbReference>
<proteinExistence type="inferred from homology"/>
<keyword evidence="2 11" id="KW-0547">Nucleotide-binding</keyword>
<dbReference type="PANTHER" id="PTHR11070:SF2">
    <property type="entry name" value="ATP-DEPENDENT DNA HELICASE SRS2"/>
    <property type="match status" value="1"/>
</dbReference>
<comment type="catalytic activity">
    <reaction evidence="10">
        <text>ATP + H2O = ADP + phosphate + H(+)</text>
        <dbReference type="Rhea" id="RHEA:13065"/>
        <dbReference type="ChEBI" id="CHEBI:15377"/>
        <dbReference type="ChEBI" id="CHEBI:15378"/>
        <dbReference type="ChEBI" id="CHEBI:30616"/>
        <dbReference type="ChEBI" id="CHEBI:43474"/>
        <dbReference type="ChEBI" id="CHEBI:456216"/>
        <dbReference type="EC" id="5.6.2.4"/>
    </reaction>
</comment>
<evidence type="ECO:0000256" key="6">
    <source>
        <dbReference type="ARBA" id="ARBA00023125"/>
    </source>
</evidence>
<name>A0ABW4JKG9_9BACL</name>
<evidence type="ECO:0000259" key="13">
    <source>
        <dbReference type="PROSITE" id="PS51217"/>
    </source>
</evidence>
<evidence type="ECO:0000256" key="7">
    <source>
        <dbReference type="ARBA" id="ARBA00023235"/>
    </source>
</evidence>
<comment type="catalytic activity">
    <reaction evidence="8">
        <text>Couples ATP hydrolysis with the unwinding of duplex DNA by translocating in the 3'-5' direction.</text>
        <dbReference type="EC" id="5.6.2.4"/>
    </reaction>
</comment>
<dbReference type="PROSITE" id="PS51198">
    <property type="entry name" value="UVRD_HELICASE_ATP_BIND"/>
    <property type="match status" value="1"/>
</dbReference>
<dbReference type="InterPro" id="IPR013986">
    <property type="entry name" value="DExx_box_DNA_helicase_dom_sf"/>
</dbReference>
<dbReference type="Gene3D" id="1.10.486.10">
    <property type="entry name" value="PCRA, domain 4"/>
    <property type="match status" value="2"/>
</dbReference>
<evidence type="ECO:0000256" key="4">
    <source>
        <dbReference type="ARBA" id="ARBA00022806"/>
    </source>
</evidence>
<dbReference type="Pfam" id="PF00580">
    <property type="entry name" value="UvrD-helicase"/>
    <property type="match status" value="1"/>
</dbReference>
<evidence type="ECO:0000313" key="15">
    <source>
        <dbReference type="Proteomes" id="UP001597079"/>
    </source>
</evidence>
<evidence type="ECO:0000256" key="1">
    <source>
        <dbReference type="ARBA" id="ARBA00009922"/>
    </source>
</evidence>
<dbReference type="CDD" id="cd17932">
    <property type="entry name" value="DEXQc_UvrD"/>
    <property type="match status" value="1"/>
</dbReference>
<evidence type="ECO:0000256" key="11">
    <source>
        <dbReference type="PROSITE-ProRule" id="PRU00560"/>
    </source>
</evidence>
<evidence type="ECO:0000313" key="14">
    <source>
        <dbReference type="EMBL" id="MFD1676053.1"/>
    </source>
</evidence>
<keyword evidence="5 11" id="KW-0067">ATP-binding</keyword>
<keyword evidence="15" id="KW-1185">Reference proteome</keyword>
<accession>A0ABW4JKG9</accession>
<keyword evidence="7" id="KW-0413">Isomerase</keyword>
<dbReference type="InterPro" id="IPR014016">
    <property type="entry name" value="UvrD-like_ATP-bd"/>
</dbReference>
<dbReference type="PROSITE" id="PS51217">
    <property type="entry name" value="UVRD_HELICASE_CTER"/>
    <property type="match status" value="1"/>
</dbReference>